<evidence type="ECO:0000313" key="15">
    <source>
        <dbReference type="Proteomes" id="UP001225598"/>
    </source>
</evidence>
<evidence type="ECO:0000256" key="4">
    <source>
        <dbReference type="ARBA" id="ARBA00022475"/>
    </source>
</evidence>
<feature type="transmembrane region" description="Helical" evidence="12">
    <location>
        <begin position="289"/>
        <end position="307"/>
    </location>
</feature>
<dbReference type="PRINTS" id="PR00161">
    <property type="entry name" value="NIHGNASECYTB"/>
</dbReference>
<feature type="transmembrane region" description="Helical" evidence="12">
    <location>
        <begin position="327"/>
        <end position="352"/>
    </location>
</feature>
<dbReference type="InterPro" id="IPR016174">
    <property type="entry name" value="Di-haem_cyt_TM"/>
</dbReference>
<dbReference type="Proteomes" id="UP001225598">
    <property type="component" value="Chromosome"/>
</dbReference>
<feature type="domain" description="Cytochrome b561 bacterial/Ni-hydrogenase" evidence="13">
    <location>
        <begin position="166"/>
        <end position="369"/>
    </location>
</feature>
<dbReference type="PANTHER" id="PTHR30485">
    <property type="entry name" value="NI/FE-HYDROGENASE 1 B-TYPE CYTOCHROME SUBUNIT"/>
    <property type="match status" value="1"/>
</dbReference>
<keyword evidence="6 12" id="KW-0812">Transmembrane</keyword>
<dbReference type="PANTHER" id="PTHR30485:SF0">
    <property type="entry name" value="NI_FE-HYDROGENASE 1 B-TYPE CYTOCHROME SUBUNIT-RELATED"/>
    <property type="match status" value="1"/>
</dbReference>
<keyword evidence="15" id="KW-1185">Reference proteome</keyword>
<dbReference type="Gene3D" id="3.40.1110.10">
    <property type="entry name" value="Calcium-transporting ATPase, cytoplasmic domain N"/>
    <property type="match status" value="1"/>
</dbReference>
<gene>
    <name evidence="14" type="primary">cybH</name>
    <name evidence="14" type="ORF">QP027_02455</name>
</gene>
<dbReference type="NCBIfam" id="TIGR02125">
    <property type="entry name" value="CytB-hydogenase"/>
    <property type="match status" value="1"/>
</dbReference>
<protein>
    <submittedName>
        <fullName evidence="14">Ni/Fe-hydrogenase, b-type cytochrome subunit</fullName>
    </submittedName>
</protein>
<evidence type="ECO:0000256" key="10">
    <source>
        <dbReference type="ARBA" id="ARBA00023004"/>
    </source>
</evidence>
<comment type="subcellular location">
    <subcellularLocation>
        <location evidence="1">Cell membrane</location>
        <topology evidence="1">Multi-pass membrane protein</topology>
    </subcellularLocation>
</comment>
<feature type="transmembrane region" description="Helical" evidence="12">
    <location>
        <begin position="212"/>
        <end position="234"/>
    </location>
</feature>
<evidence type="ECO:0000256" key="8">
    <source>
        <dbReference type="ARBA" id="ARBA00022982"/>
    </source>
</evidence>
<organism evidence="14 15">
    <name type="scientific">Corynebacterium breve</name>
    <dbReference type="NCBI Taxonomy" id="3049799"/>
    <lineage>
        <taxon>Bacteria</taxon>
        <taxon>Bacillati</taxon>
        <taxon>Actinomycetota</taxon>
        <taxon>Actinomycetes</taxon>
        <taxon>Mycobacteriales</taxon>
        <taxon>Corynebacteriaceae</taxon>
        <taxon>Corynebacterium</taxon>
    </lineage>
</organism>
<evidence type="ECO:0000256" key="9">
    <source>
        <dbReference type="ARBA" id="ARBA00022989"/>
    </source>
</evidence>
<evidence type="ECO:0000256" key="6">
    <source>
        <dbReference type="ARBA" id="ARBA00022692"/>
    </source>
</evidence>
<comment type="similarity">
    <text evidence="2">Belongs to the HupC/HyaC/HydC family.</text>
</comment>
<keyword evidence="4" id="KW-1003">Cell membrane</keyword>
<dbReference type="SUPFAM" id="SSF81342">
    <property type="entry name" value="Transmembrane di-heme cytochromes"/>
    <property type="match status" value="1"/>
</dbReference>
<keyword evidence="7" id="KW-0479">Metal-binding</keyword>
<accession>A0ABY8VJ85</accession>
<evidence type="ECO:0000256" key="2">
    <source>
        <dbReference type="ARBA" id="ARBA00008622"/>
    </source>
</evidence>
<keyword evidence="3" id="KW-0813">Transport</keyword>
<dbReference type="InterPro" id="IPR051542">
    <property type="entry name" value="Hydrogenase_cytochrome"/>
</dbReference>
<evidence type="ECO:0000256" key="12">
    <source>
        <dbReference type="SAM" id="Phobius"/>
    </source>
</evidence>
<evidence type="ECO:0000256" key="1">
    <source>
        <dbReference type="ARBA" id="ARBA00004651"/>
    </source>
</evidence>
<dbReference type="InterPro" id="IPR023299">
    <property type="entry name" value="ATPase_P-typ_cyto_dom_N"/>
</dbReference>
<dbReference type="Gene3D" id="1.20.950.20">
    <property type="entry name" value="Transmembrane di-heme cytochromes, Chain C"/>
    <property type="match status" value="1"/>
</dbReference>
<evidence type="ECO:0000256" key="11">
    <source>
        <dbReference type="ARBA" id="ARBA00023136"/>
    </source>
</evidence>
<keyword evidence="10" id="KW-0408">Iron</keyword>
<keyword evidence="11 12" id="KW-0472">Membrane</keyword>
<reference evidence="14 15" key="1">
    <citation type="submission" date="2023-05" db="EMBL/GenBank/DDBJ databases">
        <title>Corynebacterium suedekumii sp. nov. and Corynebacterium breve sp. nov. isolated from raw cow's milk.</title>
        <authorList>
            <person name="Baer M.K."/>
            <person name="Mehl L."/>
            <person name="Hellmuth R."/>
            <person name="Marke G."/>
            <person name="Lipski A."/>
        </authorList>
    </citation>
    <scope>NUCLEOTIDE SEQUENCE [LARGE SCALE GENOMIC DNA]</scope>
    <source>
        <strain evidence="14 15">R4</strain>
    </source>
</reference>
<keyword evidence="8" id="KW-0249">Electron transport</keyword>
<dbReference type="InterPro" id="IPR000516">
    <property type="entry name" value="Ni-dep_Hydgase_cyt-B"/>
</dbReference>
<keyword evidence="5" id="KW-0349">Heme</keyword>
<proteinExistence type="inferred from homology"/>
<name>A0ABY8VJ85_9CORY</name>
<sequence length="386" mass="42976">MTTARESSTSKISVVDSVPVADIGRETLLRLAAASPEGSSDPVDQALVQSVQGNQGRTSNFDPATPERKYSIAIVRDSETDIAVMRGDVDAVLDAAHGHDGSRRLIRKGVDSMQRKGHRCLTVATAPVTGNDPGEFELKGYVVLGKGEHRRPVSQSRGGFTRVELWPRALRVQHWLNMALIIALTVTGYYILDPYYATPASGDTGFIMGWVRLVHYIAGASWIALAIWRLWLTVTAKTRQMHRRSLWPIYNREGLKDMWGTIQYYLFIKREEPIHIGHNALQQITYTGIYALCIVQMGTGLALWGLANQDNWFWVLMSYPVHWIGIAGIRLIHTIIMYVIWAFVVIHVYLAFRADALEDHGGVSAMINGGVWLPTGTKPVDGPEVE</sequence>
<dbReference type="InterPro" id="IPR011577">
    <property type="entry name" value="Cyt_b561_bac/Ni-Hgenase"/>
</dbReference>
<evidence type="ECO:0000256" key="3">
    <source>
        <dbReference type="ARBA" id="ARBA00022448"/>
    </source>
</evidence>
<evidence type="ECO:0000259" key="13">
    <source>
        <dbReference type="Pfam" id="PF01292"/>
    </source>
</evidence>
<evidence type="ECO:0000313" key="14">
    <source>
        <dbReference type="EMBL" id="WIM68283.1"/>
    </source>
</evidence>
<evidence type="ECO:0000256" key="5">
    <source>
        <dbReference type="ARBA" id="ARBA00022617"/>
    </source>
</evidence>
<dbReference type="RefSeq" id="WP_284825724.1">
    <property type="nucleotide sequence ID" value="NZ_CP126969.1"/>
</dbReference>
<dbReference type="Pfam" id="PF01292">
    <property type="entry name" value="Ni_hydr_CYTB"/>
    <property type="match status" value="1"/>
</dbReference>
<dbReference type="SUPFAM" id="SSF81660">
    <property type="entry name" value="Metal cation-transporting ATPase, ATP-binding domain N"/>
    <property type="match status" value="1"/>
</dbReference>
<keyword evidence="9 12" id="KW-1133">Transmembrane helix</keyword>
<dbReference type="EMBL" id="CP126969">
    <property type="protein sequence ID" value="WIM68283.1"/>
    <property type="molecule type" value="Genomic_DNA"/>
</dbReference>
<feature type="transmembrane region" description="Helical" evidence="12">
    <location>
        <begin position="175"/>
        <end position="192"/>
    </location>
</feature>
<evidence type="ECO:0000256" key="7">
    <source>
        <dbReference type="ARBA" id="ARBA00022723"/>
    </source>
</evidence>